<organism evidence="3 4">
    <name type="scientific">Pseudomonas syringae pv. viburni</name>
    <dbReference type="NCBI Taxonomy" id="251703"/>
    <lineage>
        <taxon>Bacteria</taxon>
        <taxon>Pseudomonadati</taxon>
        <taxon>Pseudomonadota</taxon>
        <taxon>Gammaproteobacteria</taxon>
        <taxon>Pseudomonadales</taxon>
        <taxon>Pseudomonadaceae</taxon>
        <taxon>Pseudomonas</taxon>
    </lineage>
</organism>
<reference evidence="3 4" key="1">
    <citation type="submission" date="2015-09" db="EMBL/GenBank/DDBJ databases">
        <title>Genome announcement of multiple Pseudomonas syringae strains.</title>
        <authorList>
            <person name="Thakur S."/>
            <person name="Wang P.W."/>
            <person name="Gong Y."/>
            <person name="Weir B.S."/>
            <person name="Guttman D.S."/>
        </authorList>
    </citation>
    <scope>NUCLEOTIDE SEQUENCE [LARGE SCALE GENOMIC DNA]</scope>
    <source>
        <strain evidence="3 4">ICMP3963</strain>
    </source>
</reference>
<evidence type="ECO:0000313" key="3">
    <source>
        <dbReference type="EMBL" id="KPZ11321.1"/>
    </source>
</evidence>
<sequence length="168" mass="18283">MNMNIRALIASSALLLMTGCATQPGSCDSNNVEASLITKMNCDHSGGYSDQVRQREQALTAARAENASFRDVYDALQAQQQSTSKSLAEQQKQQAALDGSMSKLLSQLKARHANKAQAQQQIADLEKQMAAKKQVTASTDPAVIEARKQELKALQQKVSRLQLSLGYE</sequence>
<dbReference type="PATRIC" id="fig|251703.9.peg.912"/>
<dbReference type="EMBL" id="LJRR01000362">
    <property type="protein sequence ID" value="KPZ11321.1"/>
    <property type="molecule type" value="Genomic_DNA"/>
</dbReference>
<keyword evidence="3" id="KW-0449">Lipoprotein</keyword>
<proteinExistence type="predicted"/>
<evidence type="ECO:0000256" key="1">
    <source>
        <dbReference type="SAM" id="Coils"/>
    </source>
</evidence>
<dbReference type="Proteomes" id="UP000050317">
    <property type="component" value="Unassembled WGS sequence"/>
</dbReference>
<evidence type="ECO:0000313" key="4">
    <source>
        <dbReference type="Proteomes" id="UP000050317"/>
    </source>
</evidence>
<keyword evidence="1" id="KW-0175">Coiled coil</keyword>
<comment type="caution">
    <text evidence="3">The sequence shown here is derived from an EMBL/GenBank/DDBJ whole genome shotgun (WGS) entry which is preliminary data.</text>
</comment>
<protein>
    <submittedName>
        <fullName evidence="3">Putative Lipoprotein</fullName>
    </submittedName>
</protein>
<feature type="chain" id="PRO_5006032288" evidence="2">
    <location>
        <begin position="24"/>
        <end position="168"/>
    </location>
</feature>
<keyword evidence="2" id="KW-0732">Signal</keyword>
<accession>A0A0N8TCN9</accession>
<dbReference type="PROSITE" id="PS51257">
    <property type="entry name" value="PROKAR_LIPOPROTEIN"/>
    <property type="match status" value="1"/>
</dbReference>
<name>A0A0N8TCN9_9PSED</name>
<feature type="signal peptide" evidence="2">
    <location>
        <begin position="1"/>
        <end position="23"/>
    </location>
</feature>
<feature type="coiled-coil region" evidence="1">
    <location>
        <begin position="59"/>
        <end position="164"/>
    </location>
</feature>
<evidence type="ECO:0000256" key="2">
    <source>
        <dbReference type="SAM" id="SignalP"/>
    </source>
</evidence>
<gene>
    <name evidence="3" type="ORF">ALO40_00663</name>
</gene>
<dbReference type="AlphaFoldDB" id="A0A0N8TCN9"/>